<feature type="transmembrane region" description="Helical" evidence="1">
    <location>
        <begin position="148"/>
        <end position="171"/>
    </location>
</feature>
<evidence type="ECO:0000313" key="4">
    <source>
        <dbReference type="Proteomes" id="UP000031599"/>
    </source>
</evidence>
<keyword evidence="1" id="KW-1133">Transmembrane helix</keyword>
<dbReference type="SUPFAM" id="SSF52980">
    <property type="entry name" value="Restriction endonuclease-like"/>
    <property type="match status" value="1"/>
</dbReference>
<evidence type="ECO:0000259" key="2">
    <source>
        <dbReference type="Pfam" id="PF12705"/>
    </source>
</evidence>
<dbReference type="EMBL" id="JMCC02000047">
    <property type="protein sequence ID" value="KIG15785.1"/>
    <property type="molecule type" value="Genomic_DNA"/>
</dbReference>
<dbReference type="AlphaFoldDB" id="A0A0C2D1V0"/>
<gene>
    <name evidence="3" type="ORF">DB30_05203</name>
</gene>
<dbReference type="Proteomes" id="UP000031599">
    <property type="component" value="Unassembled WGS sequence"/>
</dbReference>
<proteinExistence type="predicted"/>
<evidence type="ECO:0000313" key="3">
    <source>
        <dbReference type="EMBL" id="KIG15785.1"/>
    </source>
</evidence>
<dbReference type="RefSeq" id="WP_052550854.1">
    <property type="nucleotide sequence ID" value="NZ_JMCC02000047.1"/>
</dbReference>
<organism evidence="3 4">
    <name type="scientific">Enhygromyxa salina</name>
    <dbReference type="NCBI Taxonomy" id="215803"/>
    <lineage>
        <taxon>Bacteria</taxon>
        <taxon>Pseudomonadati</taxon>
        <taxon>Myxococcota</taxon>
        <taxon>Polyangia</taxon>
        <taxon>Nannocystales</taxon>
        <taxon>Nannocystaceae</taxon>
        <taxon>Enhygromyxa</taxon>
    </lineage>
</organism>
<dbReference type="InterPro" id="IPR038726">
    <property type="entry name" value="PDDEXK_AddAB-type"/>
</dbReference>
<name>A0A0C2D1V0_9BACT</name>
<dbReference type="Pfam" id="PF12705">
    <property type="entry name" value="PDDEXK_1"/>
    <property type="match status" value="1"/>
</dbReference>
<comment type="caution">
    <text evidence="3">The sequence shown here is derived from an EMBL/GenBank/DDBJ whole genome shotgun (WGS) entry which is preliminary data.</text>
</comment>
<protein>
    <recommendedName>
        <fullName evidence="2">PD-(D/E)XK endonuclease-like domain-containing protein</fullName>
    </recommendedName>
</protein>
<accession>A0A0C2D1V0</accession>
<dbReference type="InterPro" id="IPR011335">
    <property type="entry name" value="Restrct_endonuc-II-like"/>
</dbReference>
<feature type="domain" description="PD-(D/E)XK endonuclease-like" evidence="2">
    <location>
        <begin position="24"/>
        <end position="130"/>
    </location>
</feature>
<reference evidence="3 4" key="1">
    <citation type="submission" date="2014-12" db="EMBL/GenBank/DDBJ databases">
        <title>Genome assembly of Enhygromyxa salina DSM 15201.</title>
        <authorList>
            <person name="Sharma G."/>
            <person name="Subramanian S."/>
        </authorList>
    </citation>
    <scope>NUCLEOTIDE SEQUENCE [LARGE SCALE GENOMIC DNA]</scope>
    <source>
        <strain evidence="3 4">DSM 15201</strain>
    </source>
</reference>
<sequence length="173" mass="19704">MSEWTLPAAIAGLLLGALASLWIKRAWARARMRRRFRVARSGEVAAEQLLRKRGFQILDEQVRRREHLFVDGERVDYEVRADLLVSRWWRTYVVEVKTGKSAPNPKTTATRRQLREYAEIYDADGLLLADMSAGRLHEIRFPSRATRWAPLGMMAMFLVGVMAGGGLMLLFGG</sequence>
<keyword evidence="1" id="KW-0472">Membrane</keyword>
<evidence type="ECO:0000256" key="1">
    <source>
        <dbReference type="SAM" id="Phobius"/>
    </source>
</evidence>
<feature type="transmembrane region" description="Helical" evidence="1">
    <location>
        <begin position="6"/>
        <end position="27"/>
    </location>
</feature>
<keyword evidence="1" id="KW-0812">Transmembrane</keyword>